<dbReference type="PANTHER" id="PTHR47424:SF9">
    <property type="entry name" value="TAH-2"/>
    <property type="match status" value="1"/>
</dbReference>
<accession>A0A9W9V0I4</accession>
<organism evidence="5 6">
    <name type="scientific">Penicillium cataractarum</name>
    <dbReference type="NCBI Taxonomy" id="2100454"/>
    <lineage>
        <taxon>Eukaryota</taxon>
        <taxon>Fungi</taxon>
        <taxon>Dikarya</taxon>
        <taxon>Ascomycota</taxon>
        <taxon>Pezizomycotina</taxon>
        <taxon>Eurotiomycetes</taxon>
        <taxon>Eurotiomycetidae</taxon>
        <taxon>Eurotiales</taxon>
        <taxon>Aspergillaceae</taxon>
        <taxon>Penicillium</taxon>
    </lineage>
</organism>
<dbReference type="InterPro" id="IPR051127">
    <property type="entry name" value="Fungal_SecMet_Regulators"/>
</dbReference>
<dbReference type="Proteomes" id="UP001147782">
    <property type="component" value="Unassembled WGS sequence"/>
</dbReference>
<name>A0A9W9V0I4_9EURO</name>
<keyword evidence="2" id="KW-0804">Transcription</keyword>
<evidence type="ECO:0000256" key="3">
    <source>
        <dbReference type="ARBA" id="ARBA00023242"/>
    </source>
</evidence>
<comment type="caution">
    <text evidence="5">The sequence shown here is derived from an EMBL/GenBank/DDBJ whole genome shotgun (WGS) entry which is preliminary data.</text>
</comment>
<reference evidence="5" key="2">
    <citation type="journal article" date="2023" name="IMA Fungus">
        <title>Comparative genomic study of the Penicillium genus elucidates a diverse pangenome and 15 lateral gene transfer events.</title>
        <authorList>
            <person name="Petersen C."/>
            <person name="Sorensen T."/>
            <person name="Nielsen M.R."/>
            <person name="Sondergaard T.E."/>
            <person name="Sorensen J.L."/>
            <person name="Fitzpatrick D.A."/>
            <person name="Frisvad J.C."/>
            <person name="Nielsen K.L."/>
        </authorList>
    </citation>
    <scope>NUCLEOTIDE SEQUENCE</scope>
    <source>
        <strain evidence="5">IBT 29864</strain>
    </source>
</reference>
<dbReference type="EMBL" id="JAPZBS010000008">
    <property type="protein sequence ID" value="KAJ5364332.1"/>
    <property type="molecule type" value="Genomic_DNA"/>
</dbReference>
<evidence type="ECO:0000256" key="2">
    <source>
        <dbReference type="ARBA" id="ARBA00023163"/>
    </source>
</evidence>
<keyword evidence="3" id="KW-0539">Nucleus</keyword>
<proteinExistence type="predicted"/>
<gene>
    <name evidence="5" type="ORF">N7496_010045</name>
</gene>
<dbReference type="InterPro" id="IPR007219">
    <property type="entry name" value="XnlR_reg_dom"/>
</dbReference>
<dbReference type="GO" id="GO:0005634">
    <property type="term" value="C:nucleus"/>
    <property type="evidence" value="ECO:0007669"/>
    <property type="project" value="TreeGrafter"/>
</dbReference>
<dbReference type="GeneID" id="81442137"/>
<dbReference type="PANTHER" id="PTHR47424">
    <property type="entry name" value="REGULATORY PROTEIN GAL4"/>
    <property type="match status" value="1"/>
</dbReference>
<dbReference type="GO" id="GO:0000981">
    <property type="term" value="F:DNA-binding transcription factor activity, RNA polymerase II-specific"/>
    <property type="evidence" value="ECO:0007669"/>
    <property type="project" value="TreeGrafter"/>
</dbReference>
<dbReference type="GO" id="GO:0000435">
    <property type="term" value="P:positive regulation of transcription from RNA polymerase II promoter by galactose"/>
    <property type="evidence" value="ECO:0007669"/>
    <property type="project" value="TreeGrafter"/>
</dbReference>
<evidence type="ECO:0000256" key="1">
    <source>
        <dbReference type="ARBA" id="ARBA00023015"/>
    </source>
</evidence>
<sequence>MASHMSRLICNDQGEYIFLGPSANLSVLQSIRQIIHNTLGASQFAEVPAENDPVNASLTHTVDSIETRAEPPRPSVDDAQYYIRWFSSAMSCVFDLFDYEELATTILPWLEQPPSIDTSTCIYFLVLAIGAQCGPKNRDGEAEEYFNYGQYLSSSRLGQITNIAVVQIHCLVATYLLNAACPHSANMQLGLAIRAAHSLGIHRADINALFPPAENSKRERIWKVLRVQDLFLSTSLGQQPATTETRRNLPDRGYSASTDLCHIFEKILSEVYSKEEVSPQALEHVSQHHREWASRFREGLVTDNISMDEHEGSDSGPKQLNIGLCHLKEAYYWTIMLVTRPYLMDLVQRQLANEGDPSLPNTTDEMLPSLANPSDTLFAHASVNSAVLTIDLLQSFLHEKEIPKRLPYVVNSVFNSALVLGVGYLANLDSIYPLNHALHLAERLLERFQPHDALAKWALKIVRDLHNTCHRFVERRCDRQLKHQGALLEGLFGDVQSFERQKPPLYAPQSCPDDDSQLQNQASDLEEFYHLPQTSFSELPRNLQADENVDTWDNLFYDSFPGPLWEANLEPGSLPFDWP</sequence>
<reference evidence="5" key="1">
    <citation type="submission" date="2022-11" db="EMBL/GenBank/DDBJ databases">
        <authorList>
            <person name="Petersen C."/>
        </authorList>
    </citation>
    <scope>NUCLEOTIDE SEQUENCE</scope>
    <source>
        <strain evidence="5">IBT 29864</strain>
    </source>
</reference>
<dbReference type="SMART" id="SM00906">
    <property type="entry name" value="Fungal_trans"/>
    <property type="match status" value="1"/>
</dbReference>
<dbReference type="CDD" id="cd12148">
    <property type="entry name" value="fungal_TF_MHR"/>
    <property type="match status" value="1"/>
</dbReference>
<evidence type="ECO:0000259" key="4">
    <source>
        <dbReference type="SMART" id="SM00906"/>
    </source>
</evidence>
<dbReference type="Pfam" id="PF04082">
    <property type="entry name" value="Fungal_trans"/>
    <property type="match status" value="1"/>
</dbReference>
<protein>
    <recommendedName>
        <fullName evidence="4">Xylanolytic transcriptional activator regulatory domain-containing protein</fullName>
    </recommendedName>
</protein>
<feature type="domain" description="Xylanolytic transcriptional activator regulatory" evidence="4">
    <location>
        <begin position="185"/>
        <end position="256"/>
    </location>
</feature>
<dbReference type="GO" id="GO:0000978">
    <property type="term" value="F:RNA polymerase II cis-regulatory region sequence-specific DNA binding"/>
    <property type="evidence" value="ECO:0007669"/>
    <property type="project" value="TreeGrafter"/>
</dbReference>
<keyword evidence="6" id="KW-1185">Reference proteome</keyword>
<dbReference type="AlphaFoldDB" id="A0A9W9V0I4"/>
<evidence type="ECO:0000313" key="6">
    <source>
        <dbReference type="Proteomes" id="UP001147782"/>
    </source>
</evidence>
<evidence type="ECO:0000313" key="5">
    <source>
        <dbReference type="EMBL" id="KAJ5364332.1"/>
    </source>
</evidence>
<dbReference type="OrthoDB" id="47007at2759"/>
<keyword evidence="1" id="KW-0805">Transcription regulation</keyword>
<dbReference type="GO" id="GO:0008270">
    <property type="term" value="F:zinc ion binding"/>
    <property type="evidence" value="ECO:0007669"/>
    <property type="project" value="InterPro"/>
</dbReference>
<dbReference type="RefSeq" id="XP_056551958.1">
    <property type="nucleotide sequence ID" value="XM_056702958.1"/>
</dbReference>
<dbReference type="GO" id="GO:0006351">
    <property type="term" value="P:DNA-templated transcription"/>
    <property type="evidence" value="ECO:0007669"/>
    <property type="project" value="InterPro"/>
</dbReference>